<dbReference type="Proteomes" id="UP000177140">
    <property type="component" value="Unassembled WGS sequence"/>
</dbReference>
<feature type="domain" description="YgjP-like metallopeptidase" evidence="1">
    <location>
        <begin position="4"/>
        <end position="96"/>
    </location>
</feature>
<sequence>MARSLVWQKIAYFQTRYDFAVKKIAVRNQKTRWGSCSKRGNLNFNYKIAFIPEHLADYIIFHELCHLKEFNHSPNFWALVALEIPDYQARKIELKKCTFSIF</sequence>
<dbReference type="EMBL" id="MHTM01000047">
    <property type="protein sequence ID" value="OHA60696.1"/>
    <property type="molecule type" value="Genomic_DNA"/>
</dbReference>
<name>A0A1G2QJI0_9BACT</name>
<evidence type="ECO:0000313" key="3">
    <source>
        <dbReference type="Proteomes" id="UP000177140"/>
    </source>
</evidence>
<evidence type="ECO:0000259" key="1">
    <source>
        <dbReference type="Pfam" id="PF01863"/>
    </source>
</evidence>
<dbReference type="InterPro" id="IPR002725">
    <property type="entry name" value="YgjP-like_metallopeptidase"/>
</dbReference>
<dbReference type="PANTHER" id="PTHR30399">
    <property type="entry name" value="UNCHARACTERIZED PROTEIN YGJP"/>
    <property type="match status" value="1"/>
</dbReference>
<dbReference type="AlphaFoldDB" id="A0A1G2QJI0"/>
<evidence type="ECO:0000313" key="2">
    <source>
        <dbReference type="EMBL" id="OHA60696.1"/>
    </source>
</evidence>
<organism evidence="2 3">
    <name type="scientific">Candidatus Vogelbacteria bacterium RIFOXYD2_FULL_44_9</name>
    <dbReference type="NCBI Taxonomy" id="1802441"/>
    <lineage>
        <taxon>Bacteria</taxon>
        <taxon>Candidatus Vogeliibacteriota</taxon>
    </lineage>
</organism>
<protein>
    <recommendedName>
        <fullName evidence="1">YgjP-like metallopeptidase domain-containing protein</fullName>
    </recommendedName>
</protein>
<gene>
    <name evidence="2" type="ORF">A2556_02480</name>
</gene>
<comment type="caution">
    <text evidence="2">The sequence shown here is derived from an EMBL/GenBank/DDBJ whole genome shotgun (WGS) entry which is preliminary data.</text>
</comment>
<reference evidence="2 3" key="1">
    <citation type="journal article" date="2016" name="Nat. Commun.">
        <title>Thousands of microbial genomes shed light on interconnected biogeochemical processes in an aquifer system.</title>
        <authorList>
            <person name="Anantharaman K."/>
            <person name="Brown C.T."/>
            <person name="Hug L.A."/>
            <person name="Sharon I."/>
            <person name="Castelle C.J."/>
            <person name="Probst A.J."/>
            <person name="Thomas B.C."/>
            <person name="Singh A."/>
            <person name="Wilkins M.J."/>
            <person name="Karaoz U."/>
            <person name="Brodie E.L."/>
            <person name="Williams K.H."/>
            <person name="Hubbard S.S."/>
            <person name="Banfield J.F."/>
        </authorList>
    </citation>
    <scope>NUCLEOTIDE SEQUENCE [LARGE SCALE GENOMIC DNA]</scope>
</reference>
<dbReference type="Pfam" id="PF01863">
    <property type="entry name" value="YgjP-like"/>
    <property type="match status" value="1"/>
</dbReference>
<dbReference type="Gene3D" id="3.30.2010.10">
    <property type="entry name" value="Metalloproteases ('zincins'), catalytic domain"/>
    <property type="match status" value="1"/>
</dbReference>
<accession>A0A1G2QJI0</accession>
<dbReference type="InterPro" id="IPR053136">
    <property type="entry name" value="UTP_pyrophosphatase-like"/>
</dbReference>
<dbReference type="PANTHER" id="PTHR30399:SF1">
    <property type="entry name" value="UTP PYROPHOSPHATASE"/>
    <property type="match status" value="1"/>
</dbReference>
<proteinExistence type="predicted"/>
<dbReference type="CDD" id="cd07344">
    <property type="entry name" value="M48_yhfN_like"/>
    <property type="match status" value="1"/>
</dbReference>